<dbReference type="InterPro" id="IPR011989">
    <property type="entry name" value="ARM-like"/>
</dbReference>
<reference evidence="1" key="1">
    <citation type="submission" date="2021-02" db="EMBL/GenBank/DDBJ databases">
        <authorList>
            <person name="Nowell W R."/>
        </authorList>
    </citation>
    <scope>NUCLEOTIDE SEQUENCE</scope>
</reference>
<dbReference type="Gene3D" id="1.25.10.10">
    <property type="entry name" value="Leucine-rich Repeat Variant"/>
    <property type="match status" value="1"/>
</dbReference>
<dbReference type="PANTHER" id="PTHR12697:SF5">
    <property type="entry name" value="DEOXYHYPUSINE HYDROXYLASE"/>
    <property type="match status" value="1"/>
</dbReference>
<name>A0A820AL82_9BILA</name>
<dbReference type="EMBL" id="CAJOAX010020477">
    <property type="protein sequence ID" value="CAF4195032.1"/>
    <property type="molecule type" value="Genomic_DNA"/>
</dbReference>
<dbReference type="AlphaFoldDB" id="A0A820AL82"/>
<accession>A0A820AL82</accession>
<sequence>MGEKAATNDVIIGLITTLGDENWGIQCVACEALGKMGEKAATNNVINGLMTALGNDIEHVRENACKALGKIGEKAPTNDVINGLVTVLWDKSMFVRESACQILGKMGEKAATDKVINGLLNARRRVTGYSNADEALEKILLSFSALTQLSSDTVSKLFEKRIELDINNQGNYPQHLIKLNIPPYLYIFI</sequence>
<proteinExistence type="predicted"/>
<organism evidence="1 2">
    <name type="scientific">Rotaria sordida</name>
    <dbReference type="NCBI Taxonomy" id="392033"/>
    <lineage>
        <taxon>Eukaryota</taxon>
        <taxon>Metazoa</taxon>
        <taxon>Spiralia</taxon>
        <taxon>Gnathifera</taxon>
        <taxon>Rotifera</taxon>
        <taxon>Eurotatoria</taxon>
        <taxon>Bdelloidea</taxon>
        <taxon>Philodinida</taxon>
        <taxon>Philodinidae</taxon>
        <taxon>Rotaria</taxon>
    </lineage>
</organism>
<evidence type="ECO:0000313" key="2">
    <source>
        <dbReference type="Proteomes" id="UP000663823"/>
    </source>
</evidence>
<dbReference type="InterPro" id="IPR016024">
    <property type="entry name" value="ARM-type_fold"/>
</dbReference>
<evidence type="ECO:0008006" key="3">
    <source>
        <dbReference type="Google" id="ProtNLM"/>
    </source>
</evidence>
<dbReference type="Pfam" id="PF13646">
    <property type="entry name" value="HEAT_2"/>
    <property type="match status" value="1"/>
</dbReference>
<evidence type="ECO:0000313" key="1">
    <source>
        <dbReference type="EMBL" id="CAF4195032.1"/>
    </source>
</evidence>
<protein>
    <recommendedName>
        <fullName evidence="3">HEAT repeat domain-containing protein</fullName>
    </recommendedName>
</protein>
<gene>
    <name evidence="1" type="ORF">OTI717_LOCUS38330</name>
</gene>
<dbReference type="Proteomes" id="UP000663823">
    <property type="component" value="Unassembled WGS sequence"/>
</dbReference>
<dbReference type="PANTHER" id="PTHR12697">
    <property type="entry name" value="PBS LYASE HEAT-LIKE PROTEIN"/>
    <property type="match status" value="1"/>
</dbReference>
<comment type="caution">
    <text evidence="1">The sequence shown here is derived from an EMBL/GenBank/DDBJ whole genome shotgun (WGS) entry which is preliminary data.</text>
</comment>
<dbReference type="SUPFAM" id="SSF48371">
    <property type="entry name" value="ARM repeat"/>
    <property type="match status" value="1"/>
</dbReference>
<dbReference type="GO" id="GO:0016491">
    <property type="term" value="F:oxidoreductase activity"/>
    <property type="evidence" value="ECO:0007669"/>
    <property type="project" value="TreeGrafter"/>
</dbReference>